<reference evidence="3" key="1">
    <citation type="submission" date="2018-05" db="EMBL/GenBank/DDBJ databases">
        <authorList>
            <person name="Lanie J.A."/>
            <person name="Ng W.-L."/>
            <person name="Kazmierczak K.M."/>
            <person name="Andrzejewski T.M."/>
            <person name="Davidsen T.M."/>
            <person name="Wayne K.J."/>
            <person name="Tettelin H."/>
            <person name="Glass J.I."/>
            <person name="Rusch D."/>
            <person name="Podicherti R."/>
            <person name="Tsui H.-C.T."/>
            <person name="Winkler M.E."/>
        </authorList>
    </citation>
    <scope>NUCLEOTIDE SEQUENCE</scope>
</reference>
<proteinExistence type="predicted"/>
<dbReference type="Gene3D" id="2.40.50.140">
    <property type="entry name" value="Nucleic acid-binding proteins"/>
    <property type="match status" value="1"/>
</dbReference>
<dbReference type="SUPFAM" id="SSF50249">
    <property type="entry name" value="Nucleic acid-binding proteins"/>
    <property type="match status" value="1"/>
</dbReference>
<keyword evidence="1" id="KW-0378">Hydrolase</keyword>
<organism evidence="3">
    <name type="scientific">marine metagenome</name>
    <dbReference type="NCBI Taxonomy" id="408172"/>
    <lineage>
        <taxon>unclassified sequences</taxon>
        <taxon>metagenomes</taxon>
        <taxon>ecological metagenomes</taxon>
    </lineage>
</organism>
<dbReference type="GO" id="GO:0003723">
    <property type="term" value="F:RNA binding"/>
    <property type="evidence" value="ECO:0007669"/>
    <property type="project" value="InterPro"/>
</dbReference>
<dbReference type="GO" id="GO:0004540">
    <property type="term" value="F:RNA nuclease activity"/>
    <property type="evidence" value="ECO:0007669"/>
    <property type="project" value="InterPro"/>
</dbReference>
<gene>
    <name evidence="3" type="ORF">METZ01_LOCUS280465</name>
</gene>
<evidence type="ECO:0000256" key="1">
    <source>
        <dbReference type="ARBA" id="ARBA00022722"/>
    </source>
</evidence>
<feature type="non-terminal residue" evidence="3">
    <location>
        <position position="223"/>
    </location>
</feature>
<keyword evidence="1" id="KW-0540">Nuclease</keyword>
<dbReference type="AlphaFoldDB" id="A0A382KY61"/>
<dbReference type="EMBL" id="UINC01082651">
    <property type="protein sequence ID" value="SVC27611.1"/>
    <property type="molecule type" value="Genomic_DNA"/>
</dbReference>
<dbReference type="GO" id="GO:0006364">
    <property type="term" value="P:rRNA processing"/>
    <property type="evidence" value="ECO:0007669"/>
    <property type="project" value="TreeGrafter"/>
</dbReference>
<evidence type="ECO:0008006" key="4">
    <source>
        <dbReference type="Google" id="ProtNLM"/>
    </source>
</evidence>
<name>A0A382KY61_9ZZZZ</name>
<dbReference type="GO" id="GO:0005737">
    <property type="term" value="C:cytoplasm"/>
    <property type="evidence" value="ECO:0007669"/>
    <property type="project" value="TreeGrafter"/>
</dbReference>
<dbReference type="InterPro" id="IPR004659">
    <property type="entry name" value="RNase_E/G"/>
</dbReference>
<protein>
    <recommendedName>
        <fullName evidence="4">S1 motif domain-containing protein</fullName>
    </recommendedName>
</protein>
<dbReference type="InterPro" id="IPR012340">
    <property type="entry name" value="NA-bd_OB-fold"/>
</dbReference>
<evidence type="ECO:0000256" key="2">
    <source>
        <dbReference type="SAM" id="MobiDB-lite"/>
    </source>
</evidence>
<feature type="region of interest" description="Disordered" evidence="2">
    <location>
        <begin position="1"/>
        <end position="46"/>
    </location>
</feature>
<feature type="compositionally biased region" description="Basic and acidic residues" evidence="2">
    <location>
        <begin position="26"/>
        <end position="40"/>
    </location>
</feature>
<dbReference type="PANTHER" id="PTHR30001">
    <property type="entry name" value="RIBONUCLEASE"/>
    <property type="match status" value="1"/>
</dbReference>
<accession>A0A382KY61</accession>
<sequence>MTKKNFGTRSKSKRFRPSGGMRAKLLKKESPEAGREDMENGRLLNEPVYAKTHEAEILKAENEAAGIKEDRKGAKPKVTAKTSRSKNIKKETGVVSSVKKFIRKLLPKKPSGSEIIINAESLETRIGIMKDNRLEDFNIERNNVERIVASIYKGKVRNLEDRLEAAFVDIGIEKNAFLHYWDILPANLEKQYEVVERKGKRRSIPRISKKDIPKKYPTGSEII</sequence>
<evidence type="ECO:0000313" key="3">
    <source>
        <dbReference type="EMBL" id="SVC27611.1"/>
    </source>
</evidence>
<dbReference type="PANTHER" id="PTHR30001:SF1">
    <property type="entry name" value="RIBONUCLEASE E_G-LIKE PROTEIN, CHLOROPLASTIC"/>
    <property type="match status" value="1"/>
</dbReference>